<feature type="coiled-coil region" evidence="1">
    <location>
        <begin position="12"/>
        <end position="39"/>
    </location>
</feature>
<gene>
    <name evidence="3" type="ORF">ACJ41P_10430</name>
</gene>
<evidence type="ECO:0000313" key="4">
    <source>
        <dbReference type="Proteomes" id="UP001628281"/>
    </source>
</evidence>
<evidence type="ECO:0000256" key="1">
    <source>
        <dbReference type="SAM" id="Coils"/>
    </source>
</evidence>
<dbReference type="Pfam" id="PF10073">
    <property type="entry name" value="GapR_DNA-bd"/>
    <property type="match status" value="1"/>
</dbReference>
<protein>
    <submittedName>
        <fullName evidence="3">GapR family DNA-binding domain-containing protein</fullName>
    </submittedName>
</protein>
<comment type="caution">
    <text evidence="3">The sequence shown here is derived from an EMBL/GenBank/DDBJ whole genome shotgun (WGS) entry which is preliminary data.</text>
</comment>
<sequence>MSTTADELKYGVEEWERLLDQMDDLKERLKEHKAALKAKGYNVKMVNQLVAIRRKDKSDEASQDINDLLLYASVTGTNLNVVTEIEPTPIEQHIAASKAAEDFDQETGEVVEDGARAHGMPLRDTATQMIVGKYGRGSETLYATGAEGRA</sequence>
<accession>A0ABW8V4W2</accession>
<evidence type="ECO:0000313" key="3">
    <source>
        <dbReference type="EMBL" id="MFL7901539.1"/>
    </source>
</evidence>
<keyword evidence="1" id="KW-0175">Coiled coil</keyword>
<name>A0ABW8V4W2_9PROT</name>
<dbReference type="EMBL" id="JBJLSN010000011">
    <property type="protein sequence ID" value="MFL7901539.1"/>
    <property type="molecule type" value="Genomic_DNA"/>
</dbReference>
<feature type="domain" description="GapR-like DNA-binding" evidence="2">
    <location>
        <begin position="5"/>
        <end position="65"/>
    </location>
</feature>
<dbReference type="GO" id="GO:0003677">
    <property type="term" value="F:DNA binding"/>
    <property type="evidence" value="ECO:0007669"/>
    <property type="project" value="UniProtKB-KW"/>
</dbReference>
<evidence type="ECO:0000259" key="2">
    <source>
        <dbReference type="Pfam" id="PF10073"/>
    </source>
</evidence>
<proteinExistence type="predicted"/>
<dbReference type="Proteomes" id="UP001628281">
    <property type="component" value="Unassembled WGS sequence"/>
</dbReference>
<reference evidence="3 4" key="1">
    <citation type="submission" date="2024-11" db="EMBL/GenBank/DDBJ databases">
        <title>Draft genome sequences of two bacteria associated to sugarcane roots in Colombia.</title>
        <authorList>
            <person name="Pardo-Diaz S."/>
            <person name="Masmela-Mendoza J."/>
            <person name="Delgadillo-Duran P."/>
            <person name="Bautista E.J."/>
            <person name="Rojas-Tapias D.F."/>
        </authorList>
    </citation>
    <scope>NUCLEOTIDE SEQUENCE [LARGE SCALE GENOMIC DNA]</scope>
    <source>
        <strain evidence="3 4">Ap18</strain>
    </source>
</reference>
<keyword evidence="4" id="KW-1185">Reference proteome</keyword>
<keyword evidence="3" id="KW-0238">DNA-binding</keyword>
<dbReference type="RefSeq" id="WP_407824002.1">
    <property type="nucleotide sequence ID" value="NZ_JBJLSN010000011.1"/>
</dbReference>
<organism evidence="3 4">
    <name type="scientific">Azospirillum argentinense</name>
    <dbReference type="NCBI Taxonomy" id="2970906"/>
    <lineage>
        <taxon>Bacteria</taxon>
        <taxon>Pseudomonadati</taxon>
        <taxon>Pseudomonadota</taxon>
        <taxon>Alphaproteobacteria</taxon>
        <taxon>Rhodospirillales</taxon>
        <taxon>Azospirillaceae</taxon>
        <taxon>Azospirillum</taxon>
    </lineage>
</organism>
<dbReference type="InterPro" id="IPR046367">
    <property type="entry name" value="GapR-like_DNA-bd"/>
</dbReference>